<keyword evidence="3" id="KW-1185">Reference proteome</keyword>
<feature type="compositionally biased region" description="Polar residues" evidence="1">
    <location>
        <begin position="64"/>
        <end position="74"/>
    </location>
</feature>
<dbReference type="EMBL" id="KB468053">
    <property type="protein sequence ID" value="PCH40485.1"/>
    <property type="molecule type" value="Genomic_DNA"/>
</dbReference>
<protein>
    <submittedName>
        <fullName evidence="2">Uncharacterized protein</fullName>
    </submittedName>
</protein>
<proteinExistence type="predicted"/>
<reference evidence="2 3" key="1">
    <citation type="journal article" date="2012" name="Science">
        <title>The Paleozoic origin of enzymatic lignin decomposition reconstructed from 31 fungal genomes.</title>
        <authorList>
            <person name="Floudas D."/>
            <person name="Binder M."/>
            <person name="Riley R."/>
            <person name="Barry K."/>
            <person name="Blanchette R.A."/>
            <person name="Henrissat B."/>
            <person name="Martinez A.T."/>
            <person name="Otillar R."/>
            <person name="Spatafora J.W."/>
            <person name="Yadav J.S."/>
            <person name="Aerts A."/>
            <person name="Benoit I."/>
            <person name="Boyd A."/>
            <person name="Carlson A."/>
            <person name="Copeland A."/>
            <person name="Coutinho P.M."/>
            <person name="de Vries R.P."/>
            <person name="Ferreira P."/>
            <person name="Findley K."/>
            <person name="Foster B."/>
            <person name="Gaskell J."/>
            <person name="Glotzer D."/>
            <person name="Gorecki P."/>
            <person name="Heitman J."/>
            <person name="Hesse C."/>
            <person name="Hori C."/>
            <person name="Igarashi K."/>
            <person name="Jurgens J.A."/>
            <person name="Kallen N."/>
            <person name="Kersten P."/>
            <person name="Kohler A."/>
            <person name="Kuees U."/>
            <person name="Kumar T.K.A."/>
            <person name="Kuo A."/>
            <person name="LaButti K."/>
            <person name="Larrondo L.F."/>
            <person name="Lindquist E."/>
            <person name="Ling A."/>
            <person name="Lombard V."/>
            <person name="Lucas S."/>
            <person name="Lundell T."/>
            <person name="Martin R."/>
            <person name="McLaughlin D.J."/>
            <person name="Morgenstern I."/>
            <person name="Morin E."/>
            <person name="Murat C."/>
            <person name="Nagy L.G."/>
            <person name="Nolan M."/>
            <person name="Ohm R.A."/>
            <person name="Patyshakuliyeva A."/>
            <person name="Rokas A."/>
            <person name="Ruiz-Duenas F.J."/>
            <person name="Sabat G."/>
            <person name="Salamov A."/>
            <person name="Samejima M."/>
            <person name="Schmutz J."/>
            <person name="Slot J.C."/>
            <person name="St John F."/>
            <person name="Stenlid J."/>
            <person name="Sun H."/>
            <person name="Sun S."/>
            <person name="Syed K."/>
            <person name="Tsang A."/>
            <person name="Wiebenga A."/>
            <person name="Young D."/>
            <person name="Pisabarro A."/>
            <person name="Eastwood D.C."/>
            <person name="Martin F."/>
            <person name="Cullen D."/>
            <person name="Grigoriev I.V."/>
            <person name="Hibbett D.S."/>
        </authorList>
    </citation>
    <scope>NUCLEOTIDE SEQUENCE [LARGE SCALE GENOMIC DNA]</scope>
    <source>
        <strain evidence="2 3">MD-104</strain>
    </source>
</reference>
<accession>A0A2H3JG20</accession>
<sequence length="87" mass="9301">MHSPLCRAAALFSAQEGISCAFVHDAYELPMEIDRSPAPERNPARFARSIATQLPLAVSIPASSRIPTNQTQHLPTGASGACEDLQN</sequence>
<dbReference type="Proteomes" id="UP000218811">
    <property type="component" value="Unassembled WGS sequence"/>
</dbReference>
<feature type="region of interest" description="Disordered" evidence="1">
    <location>
        <begin position="64"/>
        <end position="87"/>
    </location>
</feature>
<dbReference type="AlphaFoldDB" id="A0A2H3JG20"/>
<evidence type="ECO:0000313" key="3">
    <source>
        <dbReference type="Proteomes" id="UP000218811"/>
    </source>
</evidence>
<evidence type="ECO:0000256" key="1">
    <source>
        <dbReference type="SAM" id="MobiDB-lite"/>
    </source>
</evidence>
<organism evidence="2 3">
    <name type="scientific">Wolfiporia cocos (strain MD-104)</name>
    <name type="common">Brown rot fungus</name>
    <dbReference type="NCBI Taxonomy" id="742152"/>
    <lineage>
        <taxon>Eukaryota</taxon>
        <taxon>Fungi</taxon>
        <taxon>Dikarya</taxon>
        <taxon>Basidiomycota</taxon>
        <taxon>Agaricomycotina</taxon>
        <taxon>Agaricomycetes</taxon>
        <taxon>Polyporales</taxon>
        <taxon>Phaeolaceae</taxon>
        <taxon>Wolfiporia</taxon>
    </lineage>
</organism>
<evidence type="ECO:0000313" key="2">
    <source>
        <dbReference type="EMBL" id="PCH40485.1"/>
    </source>
</evidence>
<name>A0A2H3JG20_WOLCO</name>
<gene>
    <name evidence="2" type="ORF">WOLCODRAFT_24136</name>
</gene>